<dbReference type="AlphaFoldDB" id="A0AAE3ZQT3"/>
<accession>A0AAE3ZQT3</accession>
<comment type="caution">
    <text evidence="3">The sequence shown here is derived from an EMBL/GenBank/DDBJ whole genome shotgun (WGS) entry which is preliminary data.</text>
</comment>
<dbReference type="GO" id="GO:0016787">
    <property type="term" value="F:hydrolase activity"/>
    <property type="evidence" value="ECO:0007669"/>
    <property type="project" value="UniProtKB-KW"/>
</dbReference>
<sequence length="313" mass="32834">MTFVQNPEVAAALADLMGDAVPQPATTPHEIRAAVAATYPVLTARLPVQPVTERTFTATTADGGELRLGWFAPADRAGNPSAAVVHAHGGGMIAGSVETLAPFVREYVGASGVPFLSVEYRLAPESTGTTLAEDVYTGLTWLHEHAAELGVDPARIALMGESAGAGLAAGAAILARDNGVAVARQILVYPMLDDSNVDPDPFLDGIATWSYRDNRLGWDALLGERRGGADVPAVAAPARLTDFTGIAPAYLEVGALDIFRDETIAYACGLLAAGIDAELHVLPGLVHGWDHYAIGSTIRTRVMRFRIDAITSL</sequence>
<dbReference type="Proteomes" id="UP001183629">
    <property type="component" value="Unassembled WGS sequence"/>
</dbReference>
<gene>
    <name evidence="3" type="ORF">J2S44_004629</name>
</gene>
<dbReference type="Pfam" id="PF07859">
    <property type="entry name" value="Abhydrolase_3"/>
    <property type="match status" value="1"/>
</dbReference>
<evidence type="ECO:0000259" key="2">
    <source>
        <dbReference type="Pfam" id="PF07859"/>
    </source>
</evidence>
<dbReference type="InterPro" id="IPR050300">
    <property type="entry name" value="GDXG_lipolytic_enzyme"/>
</dbReference>
<dbReference type="InterPro" id="IPR029058">
    <property type="entry name" value="AB_hydrolase_fold"/>
</dbReference>
<reference evidence="3 4" key="1">
    <citation type="submission" date="2023-07" db="EMBL/GenBank/DDBJ databases">
        <title>Sequencing the genomes of 1000 actinobacteria strains.</title>
        <authorList>
            <person name="Klenk H.-P."/>
        </authorList>
    </citation>
    <scope>NUCLEOTIDE SEQUENCE [LARGE SCALE GENOMIC DNA]</scope>
    <source>
        <strain evidence="3 4">DSM 44711</strain>
    </source>
</reference>
<name>A0AAE3ZQT3_9ACTN</name>
<keyword evidence="1" id="KW-0378">Hydrolase</keyword>
<dbReference type="PANTHER" id="PTHR48081:SF8">
    <property type="entry name" value="ALPHA_BETA HYDROLASE FOLD-3 DOMAIN-CONTAINING PROTEIN-RELATED"/>
    <property type="match status" value="1"/>
</dbReference>
<dbReference type="InterPro" id="IPR013094">
    <property type="entry name" value="AB_hydrolase_3"/>
</dbReference>
<proteinExistence type="predicted"/>
<protein>
    <submittedName>
        <fullName evidence="3">Acetyl esterase/lipase</fullName>
    </submittedName>
</protein>
<dbReference type="Gene3D" id="3.40.50.1820">
    <property type="entry name" value="alpha/beta hydrolase"/>
    <property type="match status" value="1"/>
</dbReference>
<feature type="domain" description="Alpha/beta hydrolase fold-3" evidence="2">
    <location>
        <begin position="84"/>
        <end position="289"/>
    </location>
</feature>
<organism evidence="3 4">
    <name type="scientific">Catenuloplanes niger</name>
    <dbReference type="NCBI Taxonomy" id="587534"/>
    <lineage>
        <taxon>Bacteria</taxon>
        <taxon>Bacillati</taxon>
        <taxon>Actinomycetota</taxon>
        <taxon>Actinomycetes</taxon>
        <taxon>Micromonosporales</taxon>
        <taxon>Micromonosporaceae</taxon>
        <taxon>Catenuloplanes</taxon>
    </lineage>
</organism>
<keyword evidence="4" id="KW-1185">Reference proteome</keyword>
<dbReference type="PANTHER" id="PTHR48081">
    <property type="entry name" value="AB HYDROLASE SUPERFAMILY PROTEIN C4A8.06C"/>
    <property type="match status" value="1"/>
</dbReference>
<evidence type="ECO:0000313" key="4">
    <source>
        <dbReference type="Proteomes" id="UP001183629"/>
    </source>
</evidence>
<evidence type="ECO:0000256" key="1">
    <source>
        <dbReference type="ARBA" id="ARBA00022801"/>
    </source>
</evidence>
<dbReference type="RefSeq" id="WP_310417687.1">
    <property type="nucleotide sequence ID" value="NZ_JAVDYC010000001.1"/>
</dbReference>
<dbReference type="EMBL" id="JAVDYC010000001">
    <property type="protein sequence ID" value="MDR7324379.1"/>
    <property type="molecule type" value="Genomic_DNA"/>
</dbReference>
<evidence type="ECO:0000313" key="3">
    <source>
        <dbReference type="EMBL" id="MDR7324379.1"/>
    </source>
</evidence>
<dbReference type="SUPFAM" id="SSF53474">
    <property type="entry name" value="alpha/beta-Hydrolases"/>
    <property type="match status" value="1"/>
</dbReference>